<evidence type="ECO:0000313" key="2">
    <source>
        <dbReference type="EMBL" id="KEI72321.1"/>
    </source>
</evidence>
<keyword evidence="1" id="KW-0812">Transmembrane</keyword>
<protein>
    <submittedName>
        <fullName evidence="2">Uncharacterized protein</fullName>
    </submittedName>
</protein>
<proteinExistence type="predicted"/>
<evidence type="ECO:0000313" key="3">
    <source>
        <dbReference type="Proteomes" id="UP000027997"/>
    </source>
</evidence>
<dbReference type="Proteomes" id="UP000027997">
    <property type="component" value="Unassembled WGS sequence"/>
</dbReference>
<gene>
    <name evidence="2" type="ORF">GV64_17720</name>
</gene>
<evidence type="ECO:0000256" key="1">
    <source>
        <dbReference type="SAM" id="Phobius"/>
    </source>
</evidence>
<keyword evidence="1" id="KW-0472">Membrane</keyword>
<organism evidence="2 3">
    <name type="scientific">Endozoicomonas elysicola</name>
    <dbReference type="NCBI Taxonomy" id="305900"/>
    <lineage>
        <taxon>Bacteria</taxon>
        <taxon>Pseudomonadati</taxon>
        <taxon>Pseudomonadota</taxon>
        <taxon>Gammaproteobacteria</taxon>
        <taxon>Oceanospirillales</taxon>
        <taxon>Endozoicomonadaceae</taxon>
        <taxon>Endozoicomonas</taxon>
    </lineage>
</organism>
<dbReference type="EMBL" id="JOJP01000001">
    <property type="protein sequence ID" value="KEI72321.1"/>
    <property type="molecule type" value="Genomic_DNA"/>
</dbReference>
<dbReference type="AlphaFoldDB" id="A0A081KDU5"/>
<reference evidence="2 3" key="1">
    <citation type="submission" date="2014-06" db="EMBL/GenBank/DDBJ databases">
        <title>Whole Genome Sequences of Three Symbiotic Endozoicomonas Bacteria.</title>
        <authorList>
            <person name="Neave M.J."/>
            <person name="Apprill A."/>
            <person name="Voolstra C.R."/>
        </authorList>
    </citation>
    <scope>NUCLEOTIDE SEQUENCE [LARGE SCALE GENOMIC DNA]</scope>
    <source>
        <strain evidence="2 3">DSM 22380</strain>
    </source>
</reference>
<name>A0A081KDU5_9GAMM</name>
<accession>A0A081KDU5</accession>
<sequence length="339" mass="40033">MNGPRVKSFAYPDESFEQIGGDCKSGMVEMLTRRPSPYAKCKKVSEGKGIWVEPSRLKTKLLIWKTNTQIKLPVLKAQLRIISPLIASALLVLIPGVLLTFVNESKLSNYWMAIITSFLVSCCFYLINVSYPKRKRIQFEALRIQTLLRRIVELKDAQYRILGFRSSELSHKLVVEDSMSENKARVLIELMDYYPLNKSTATELQYLREYSNILDSDKLRGYFYASHELFLSLFEELKLVIHADLFPKFYRSLMRMDEQLKYEKIHRGGHLFDIPEDYEKFHFRLIEYIECLYETECVPFVIYTPLARMTVMRFDEKFKKLASYPPSFSWDLEWPKRKR</sequence>
<comment type="caution">
    <text evidence="2">The sequence shown here is derived from an EMBL/GenBank/DDBJ whole genome shotgun (WGS) entry which is preliminary data.</text>
</comment>
<feature type="transmembrane region" description="Helical" evidence="1">
    <location>
        <begin position="108"/>
        <end position="127"/>
    </location>
</feature>
<keyword evidence="1" id="KW-1133">Transmembrane helix</keyword>
<keyword evidence="3" id="KW-1185">Reference proteome</keyword>
<feature type="transmembrane region" description="Helical" evidence="1">
    <location>
        <begin position="81"/>
        <end position="102"/>
    </location>
</feature>
<dbReference type="RefSeq" id="WP_020583764.1">
    <property type="nucleotide sequence ID" value="NZ_JOJP01000001.1"/>
</dbReference>